<evidence type="ECO:0000313" key="2">
    <source>
        <dbReference type="Proteomes" id="UP001064048"/>
    </source>
</evidence>
<proteinExistence type="predicted"/>
<dbReference type="EMBL" id="CM046111">
    <property type="protein sequence ID" value="KAI8425193.1"/>
    <property type="molecule type" value="Genomic_DNA"/>
</dbReference>
<evidence type="ECO:0000313" key="1">
    <source>
        <dbReference type="EMBL" id="KAI8425193.1"/>
    </source>
</evidence>
<accession>A0ACC0JM37</accession>
<keyword evidence="2" id="KW-1185">Reference proteome</keyword>
<dbReference type="Proteomes" id="UP001064048">
    <property type="component" value="Chromosome 11"/>
</dbReference>
<protein>
    <submittedName>
        <fullName evidence="1">Uncharacterized protein</fullName>
    </submittedName>
</protein>
<comment type="caution">
    <text evidence="1">The sequence shown here is derived from an EMBL/GenBank/DDBJ whole genome shotgun (WGS) entry which is preliminary data.</text>
</comment>
<organism evidence="1 2">
    <name type="scientific">Choristoneura fumiferana</name>
    <name type="common">Spruce budworm moth</name>
    <name type="synonym">Archips fumiferana</name>
    <dbReference type="NCBI Taxonomy" id="7141"/>
    <lineage>
        <taxon>Eukaryota</taxon>
        <taxon>Metazoa</taxon>
        <taxon>Ecdysozoa</taxon>
        <taxon>Arthropoda</taxon>
        <taxon>Hexapoda</taxon>
        <taxon>Insecta</taxon>
        <taxon>Pterygota</taxon>
        <taxon>Neoptera</taxon>
        <taxon>Endopterygota</taxon>
        <taxon>Lepidoptera</taxon>
        <taxon>Glossata</taxon>
        <taxon>Ditrysia</taxon>
        <taxon>Tortricoidea</taxon>
        <taxon>Tortricidae</taxon>
        <taxon>Tortricinae</taxon>
        <taxon>Choristoneura</taxon>
    </lineage>
</organism>
<sequence length="97" mass="10826">MERRFYALVHFYLAHRSADSLRSSRKAVLGCGSTEAETSGAERRCIGIDQYTSDDNEADTKCGFKYILDETSPALEEAAHYEILSKATEPEGEEIES</sequence>
<gene>
    <name evidence="1" type="ORF">MSG28_007017</name>
</gene>
<reference evidence="1 2" key="1">
    <citation type="journal article" date="2022" name="Genome Biol. Evol.">
        <title>The Spruce Budworm Genome: Reconstructing the Evolutionary History of Antifreeze Proteins.</title>
        <authorList>
            <person name="Beliveau C."/>
            <person name="Gagne P."/>
            <person name="Picq S."/>
            <person name="Vernygora O."/>
            <person name="Keeling C.I."/>
            <person name="Pinkney K."/>
            <person name="Doucet D."/>
            <person name="Wen F."/>
            <person name="Johnston J.S."/>
            <person name="Maaroufi H."/>
            <person name="Boyle B."/>
            <person name="Laroche J."/>
            <person name="Dewar K."/>
            <person name="Juretic N."/>
            <person name="Blackburn G."/>
            <person name="Nisole A."/>
            <person name="Brunet B."/>
            <person name="Brandao M."/>
            <person name="Lumley L."/>
            <person name="Duan J."/>
            <person name="Quan G."/>
            <person name="Lucarotti C.J."/>
            <person name="Roe A.D."/>
            <person name="Sperling F.A.H."/>
            <person name="Levesque R.C."/>
            <person name="Cusson M."/>
        </authorList>
    </citation>
    <scope>NUCLEOTIDE SEQUENCE [LARGE SCALE GENOMIC DNA]</scope>
    <source>
        <strain evidence="1">Glfc:IPQL:Cfum</strain>
    </source>
</reference>
<name>A0ACC0JM37_CHOFU</name>